<keyword evidence="3" id="KW-0804">Transcription</keyword>
<dbReference type="EMBL" id="FMTY01000005">
    <property type="protein sequence ID" value="SCX15080.1"/>
    <property type="molecule type" value="Genomic_DNA"/>
</dbReference>
<evidence type="ECO:0000259" key="4">
    <source>
        <dbReference type="PROSITE" id="PS01124"/>
    </source>
</evidence>
<gene>
    <name evidence="5" type="ORF">SAMN02927925_02183</name>
</gene>
<dbReference type="GO" id="GO:0043565">
    <property type="term" value="F:sequence-specific DNA binding"/>
    <property type="evidence" value="ECO:0007669"/>
    <property type="project" value="InterPro"/>
</dbReference>
<evidence type="ECO:0000256" key="1">
    <source>
        <dbReference type="ARBA" id="ARBA00023015"/>
    </source>
</evidence>
<dbReference type="SUPFAM" id="SSF46689">
    <property type="entry name" value="Homeodomain-like"/>
    <property type="match status" value="1"/>
</dbReference>
<keyword evidence="2" id="KW-0238">DNA-binding</keyword>
<sequence>MKLHIKYMVSLRCKMAVKEELDRLKLKHTAIELGEINLKKAISGDDRELLRIGLLKKGLELIDDKKSLLIEKAKTTIIELIHYSEKYPKVNYSDYISEKLDYNYNHLATLFSEVTGTTIGNYIIINKIERVKELLLYDELSLTEISLLMDYSSVAHLSHQFKKITGLTPTYFKKIKQYKKRIMLEEL</sequence>
<dbReference type="GO" id="GO:0003700">
    <property type="term" value="F:DNA-binding transcription factor activity"/>
    <property type="evidence" value="ECO:0007669"/>
    <property type="project" value="InterPro"/>
</dbReference>
<evidence type="ECO:0000313" key="6">
    <source>
        <dbReference type="Proteomes" id="UP000182124"/>
    </source>
</evidence>
<dbReference type="Gene3D" id="1.10.10.60">
    <property type="entry name" value="Homeodomain-like"/>
    <property type="match status" value="1"/>
</dbReference>
<dbReference type="Proteomes" id="UP000182124">
    <property type="component" value="Unassembled WGS sequence"/>
</dbReference>
<dbReference type="InterPro" id="IPR018060">
    <property type="entry name" value="HTH_AraC"/>
</dbReference>
<accession>A0A1G4W131</accession>
<dbReference type="InterPro" id="IPR009057">
    <property type="entry name" value="Homeodomain-like_sf"/>
</dbReference>
<dbReference type="STRING" id="329186.SAMN02927925_02183"/>
<dbReference type="PANTHER" id="PTHR43280">
    <property type="entry name" value="ARAC-FAMILY TRANSCRIPTIONAL REGULATOR"/>
    <property type="match status" value="1"/>
</dbReference>
<dbReference type="Pfam" id="PF12833">
    <property type="entry name" value="HTH_18"/>
    <property type="match status" value="1"/>
</dbReference>
<name>A0A1G4W131_9FLAO</name>
<organism evidence="5 6">
    <name type="scientific">Flavobacterium saliperosum</name>
    <dbReference type="NCBI Taxonomy" id="329186"/>
    <lineage>
        <taxon>Bacteria</taxon>
        <taxon>Pseudomonadati</taxon>
        <taxon>Bacteroidota</taxon>
        <taxon>Flavobacteriia</taxon>
        <taxon>Flavobacteriales</taxon>
        <taxon>Flavobacteriaceae</taxon>
        <taxon>Flavobacterium</taxon>
    </lineage>
</organism>
<dbReference type="eggNOG" id="COG2207">
    <property type="taxonomic scope" value="Bacteria"/>
</dbReference>
<feature type="domain" description="HTH araC/xylS-type" evidence="4">
    <location>
        <begin position="75"/>
        <end position="175"/>
    </location>
</feature>
<proteinExistence type="predicted"/>
<dbReference type="AlphaFoldDB" id="A0A1G4W131"/>
<dbReference type="SMART" id="SM00342">
    <property type="entry name" value="HTH_ARAC"/>
    <property type="match status" value="1"/>
</dbReference>
<reference evidence="5 6" key="1">
    <citation type="submission" date="2016-10" db="EMBL/GenBank/DDBJ databases">
        <authorList>
            <person name="de Groot N.N."/>
        </authorList>
    </citation>
    <scope>NUCLEOTIDE SEQUENCE [LARGE SCALE GENOMIC DNA]</scope>
    <source>
        <strain evidence="5 6">CGMCC 1.3801</strain>
    </source>
</reference>
<keyword evidence="1" id="KW-0805">Transcription regulation</keyword>
<evidence type="ECO:0000256" key="3">
    <source>
        <dbReference type="ARBA" id="ARBA00023163"/>
    </source>
</evidence>
<evidence type="ECO:0000313" key="5">
    <source>
        <dbReference type="EMBL" id="SCX15080.1"/>
    </source>
</evidence>
<evidence type="ECO:0000256" key="2">
    <source>
        <dbReference type="ARBA" id="ARBA00023125"/>
    </source>
</evidence>
<protein>
    <submittedName>
        <fullName evidence="5">Helix-turn-helix domain-containing protein</fullName>
    </submittedName>
</protein>
<dbReference type="PANTHER" id="PTHR43280:SF28">
    <property type="entry name" value="HTH-TYPE TRANSCRIPTIONAL ACTIVATOR RHAS"/>
    <property type="match status" value="1"/>
</dbReference>
<dbReference type="RefSeq" id="WP_035654142.1">
    <property type="nucleotide sequence ID" value="NZ_CBCSBQ010000004.1"/>
</dbReference>
<dbReference type="PROSITE" id="PS01124">
    <property type="entry name" value="HTH_ARAC_FAMILY_2"/>
    <property type="match status" value="1"/>
</dbReference>